<protein>
    <submittedName>
        <fullName evidence="7">Tyrosine recombinase XerD subunit</fullName>
    </submittedName>
</protein>
<dbReference type="PROSITE" id="PS51898">
    <property type="entry name" value="TYR_RECOMBINASE"/>
    <property type="match status" value="1"/>
</dbReference>
<feature type="domain" description="Core-binding (CB)" evidence="6">
    <location>
        <begin position="2"/>
        <end position="91"/>
    </location>
</feature>
<dbReference type="InterPro" id="IPR011010">
    <property type="entry name" value="DNA_brk_join_enz"/>
</dbReference>
<dbReference type="CDD" id="cd00798">
    <property type="entry name" value="INT_XerDC_C"/>
    <property type="match status" value="1"/>
</dbReference>
<comment type="caution">
    <text evidence="7">The sequence shown here is derived from an EMBL/GenBank/DDBJ whole genome shotgun (WGS) entry which is preliminary data.</text>
</comment>
<evidence type="ECO:0000256" key="1">
    <source>
        <dbReference type="ARBA" id="ARBA00022908"/>
    </source>
</evidence>
<proteinExistence type="predicted"/>
<evidence type="ECO:0000256" key="2">
    <source>
        <dbReference type="ARBA" id="ARBA00023125"/>
    </source>
</evidence>
<dbReference type="GO" id="GO:0006310">
    <property type="term" value="P:DNA recombination"/>
    <property type="evidence" value="ECO:0007669"/>
    <property type="project" value="UniProtKB-KW"/>
</dbReference>
<dbReference type="GO" id="GO:0003677">
    <property type="term" value="F:DNA binding"/>
    <property type="evidence" value="ECO:0007669"/>
    <property type="project" value="UniProtKB-UniRule"/>
</dbReference>
<evidence type="ECO:0000259" key="6">
    <source>
        <dbReference type="PROSITE" id="PS51900"/>
    </source>
</evidence>
<sequence length="310" mass="36165">MTEIQKYIKEYLNYLEIEKNRSPKTVENYRRYLLEFIGKERISSLGQLTEEAVRSFRLTLSRRAGKEEDFLKKNTQSYYIIALRNFLKFLVKKNIKTKILPEQIELPKIPQRQIEIMEYSDLERFLDSPEGDSLRVLRDKSILEILFSTGLRISELCSLSRYTDIEKGEVTIRGKGGRLRIVFFSPRAQKALKNYLNKRTDVEEAMFVSLTKDKSARRQAGNPKVIGRILPRTVQRLVKHYATKAGILGKVTPHQLRHQFATDLLMNGADLRSVQALLGHANISTTQIYTHITNKELKEIHRSFHGRRRK</sequence>
<dbReference type="InterPro" id="IPR050090">
    <property type="entry name" value="Tyrosine_recombinase_XerCD"/>
</dbReference>
<dbReference type="InterPro" id="IPR002104">
    <property type="entry name" value="Integrase_catalytic"/>
</dbReference>
<dbReference type="Pfam" id="PF02899">
    <property type="entry name" value="Phage_int_SAM_1"/>
    <property type="match status" value="1"/>
</dbReference>
<evidence type="ECO:0000259" key="5">
    <source>
        <dbReference type="PROSITE" id="PS51898"/>
    </source>
</evidence>
<organism evidence="7 8">
    <name type="scientific">Candidatus Wolfebacteria bacterium GW2011_GWC1_43_10</name>
    <dbReference type="NCBI Taxonomy" id="1619011"/>
    <lineage>
        <taxon>Bacteria</taxon>
        <taxon>Candidatus Wolfeibacteriota</taxon>
    </lineage>
</organism>
<reference evidence="7 8" key="1">
    <citation type="journal article" date="2015" name="Nature">
        <title>rRNA introns, odd ribosomes, and small enigmatic genomes across a large radiation of phyla.</title>
        <authorList>
            <person name="Brown C.T."/>
            <person name="Hug L.A."/>
            <person name="Thomas B.C."/>
            <person name="Sharon I."/>
            <person name="Castelle C.J."/>
            <person name="Singh A."/>
            <person name="Wilkins M.J."/>
            <person name="Williams K.H."/>
            <person name="Banfield J.F."/>
        </authorList>
    </citation>
    <scope>NUCLEOTIDE SEQUENCE [LARGE SCALE GENOMIC DNA]</scope>
</reference>
<dbReference type="GO" id="GO:0015074">
    <property type="term" value="P:DNA integration"/>
    <property type="evidence" value="ECO:0007669"/>
    <property type="project" value="UniProtKB-KW"/>
</dbReference>
<evidence type="ECO:0000313" key="8">
    <source>
        <dbReference type="Proteomes" id="UP000034810"/>
    </source>
</evidence>
<evidence type="ECO:0000256" key="4">
    <source>
        <dbReference type="PROSITE-ProRule" id="PRU01248"/>
    </source>
</evidence>
<dbReference type="Pfam" id="PF00589">
    <property type="entry name" value="Phage_integrase"/>
    <property type="match status" value="1"/>
</dbReference>
<name>A0A0G1CBV6_9BACT</name>
<dbReference type="Gene3D" id="1.10.150.130">
    <property type="match status" value="1"/>
</dbReference>
<evidence type="ECO:0000313" key="7">
    <source>
        <dbReference type="EMBL" id="KKS83047.1"/>
    </source>
</evidence>
<dbReference type="InterPro" id="IPR010998">
    <property type="entry name" value="Integrase_recombinase_N"/>
</dbReference>
<dbReference type="AlphaFoldDB" id="A0A0G1CBV6"/>
<accession>A0A0G1CBV6</accession>
<gene>
    <name evidence="7" type="ORF">UV58_C0002G0057</name>
</gene>
<dbReference type="PROSITE" id="PS51900">
    <property type="entry name" value="CB"/>
    <property type="match status" value="1"/>
</dbReference>
<keyword evidence="3" id="KW-0233">DNA recombination</keyword>
<dbReference type="PANTHER" id="PTHR30349:SF81">
    <property type="entry name" value="TYROSINE RECOMBINASE XERC"/>
    <property type="match status" value="1"/>
</dbReference>
<dbReference type="InterPro" id="IPR013762">
    <property type="entry name" value="Integrase-like_cat_sf"/>
</dbReference>
<evidence type="ECO:0000256" key="3">
    <source>
        <dbReference type="ARBA" id="ARBA00023172"/>
    </source>
</evidence>
<dbReference type="Gene3D" id="1.10.443.10">
    <property type="entry name" value="Intergrase catalytic core"/>
    <property type="match status" value="1"/>
</dbReference>
<dbReference type="EMBL" id="LCFA01000002">
    <property type="protein sequence ID" value="KKS83047.1"/>
    <property type="molecule type" value="Genomic_DNA"/>
</dbReference>
<keyword evidence="2 4" id="KW-0238">DNA-binding</keyword>
<dbReference type="PANTHER" id="PTHR30349">
    <property type="entry name" value="PHAGE INTEGRASE-RELATED"/>
    <property type="match status" value="1"/>
</dbReference>
<dbReference type="Proteomes" id="UP000034810">
    <property type="component" value="Unassembled WGS sequence"/>
</dbReference>
<dbReference type="SUPFAM" id="SSF56349">
    <property type="entry name" value="DNA breaking-rejoining enzymes"/>
    <property type="match status" value="1"/>
</dbReference>
<dbReference type="InterPro" id="IPR044068">
    <property type="entry name" value="CB"/>
</dbReference>
<feature type="domain" description="Tyr recombinase" evidence="5">
    <location>
        <begin position="112"/>
        <end position="302"/>
    </location>
</feature>
<keyword evidence="1" id="KW-0229">DNA integration</keyword>
<dbReference type="InterPro" id="IPR004107">
    <property type="entry name" value="Integrase_SAM-like_N"/>
</dbReference>